<evidence type="ECO:0000313" key="2">
    <source>
        <dbReference type="EMBL" id="MBE0382783.1"/>
    </source>
</evidence>
<dbReference type="InterPro" id="IPR019734">
    <property type="entry name" value="TPR_rpt"/>
</dbReference>
<sequence length="383" mass="43566">MKSLILVLSFSFLLTACKNTPTNTSPNKTLLTSVINHSLFKRVNTLNEQSIFELPQAEKEKFMAYANEKLVDTRADRVIFNYLQNQLTNFKYHGDTLTSEQTIELSQGNCISLAVLTQSYAQLLNLETSFQEMTSAPVYAKENNIIYVANHFRTKVYAPEQEKDDDLIVFIRPGTLIDYFPTRGSIYSGSATYNDLLSKFYSNLAAKALAKKQLNIAYSLILKANMFTPNDPELFNMAGVLHRRAEDLQSAKVIYQTALDNNEISVNLIHNYRALAKELDDKTLEGQLTSQLINKEKDPYELLVIAQNDLQDGKITQAKNHLELAIAKAPYISELYLELAKIRYQQGKTKQTQALLEKAMQYERDNKKLNVYQAKLASLNTQK</sequence>
<dbReference type="OrthoDB" id="6254323at2"/>
<dbReference type="RefSeq" id="WP_104643550.1">
    <property type="nucleotide sequence ID" value="NZ_AQGW01000019.1"/>
</dbReference>
<reference evidence="2 5" key="1">
    <citation type="submission" date="2015-06" db="EMBL/GenBank/DDBJ databases">
        <title>Genome sequence of Pseudoalteromonas carrageenovora.</title>
        <authorList>
            <person name="Xie B.-B."/>
            <person name="Rong J.-C."/>
            <person name="Qin Q.-L."/>
            <person name="Zhang Y.-Z."/>
        </authorList>
    </citation>
    <scope>NUCLEOTIDE SEQUENCE [LARGE SCALE GENOMIC DNA]</scope>
    <source>
        <strain evidence="2 5">IAM 12662</strain>
    </source>
</reference>
<dbReference type="EMBL" id="LT965928">
    <property type="protein sequence ID" value="SOU42424.1"/>
    <property type="molecule type" value="Genomic_DNA"/>
</dbReference>
<reference evidence="3 4" key="2">
    <citation type="submission" date="2017-11" db="EMBL/GenBank/DDBJ databases">
        <authorList>
            <person name="Han C.G."/>
        </authorList>
    </citation>
    <scope>NUCLEOTIDE SEQUENCE [LARGE SCALE GENOMIC DNA]</scope>
    <source>
        <strain evidence="4">ATCC 43555</strain>
        <strain evidence="3">ATCC43555</strain>
    </source>
</reference>
<dbReference type="Proteomes" id="UP000615003">
    <property type="component" value="Unassembled WGS sequence"/>
</dbReference>
<dbReference type="EMBL" id="AQGW01000019">
    <property type="protein sequence ID" value="MBE0382783.1"/>
    <property type="molecule type" value="Genomic_DNA"/>
</dbReference>
<accession>A0A2K4XDQ8</accession>
<gene>
    <name evidence="3" type="ORF">PCAR9_A31635</name>
    <name evidence="2" type="ORF">PCARR_a3618</name>
</gene>
<evidence type="ECO:0008006" key="6">
    <source>
        <dbReference type="Google" id="ProtNLM"/>
    </source>
</evidence>
<dbReference type="Proteomes" id="UP000238288">
    <property type="component" value="Chromosome PCAR9a"/>
</dbReference>
<dbReference type="AlphaFoldDB" id="A0A2K4XDQ8"/>
<dbReference type="SMART" id="SM00028">
    <property type="entry name" value="TPR"/>
    <property type="match status" value="2"/>
</dbReference>
<proteinExistence type="predicted"/>
<feature type="signal peptide" evidence="1">
    <location>
        <begin position="1"/>
        <end position="18"/>
    </location>
</feature>
<keyword evidence="1" id="KW-0732">Signal</keyword>
<evidence type="ECO:0000313" key="5">
    <source>
        <dbReference type="Proteomes" id="UP000615003"/>
    </source>
</evidence>
<keyword evidence="5" id="KW-1185">Reference proteome</keyword>
<dbReference type="InterPro" id="IPR011990">
    <property type="entry name" value="TPR-like_helical_dom_sf"/>
</dbReference>
<dbReference type="GeneID" id="93665128"/>
<organism evidence="3 4">
    <name type="scientific">Pseudoalteromonas carrageenovora IAM 12662</name>
    <dbReference type="NCBI Taxonomy" id="1314868"/>
    <lineage>
        <taxon>Bacteria</taxon>
        <taxon>Pseudomonadati</taxon>
        <taxon>Pseudomonadota</taxon>
        <taxon>Gammaproteobacteria</taxon>
        <taxon>Alteromonadales</taxon>
        <taxon>Pseudoalteromonadaceae</taxon>
        <taxon>Pseudoalteromonas</taxon>
    </lineage>
</organism>
<name>A0A2K4XDQ8_PSEVC</name>
<dbReference type="PROSITE" id="PS51257">
    <property type="entry name" value="PROKAR_LIPOPROTEIN"/>
    <property type="match status" value="1"/>
</dbReference>
<evidence type="ECO:0000313" key="3">
    <source>
        <dbReference type="EMBL" id="SOU42424.1"/>
    </source>
</evidence>
<evidence type="ECO:0000313" key="4">
    <source>
        <dbReference type="Proteomes" id="UP000238288"/>
    </source>
</evidence>
<evidence type="ECO:0000256" key="1">
    <source>
        <dbReference type="SAM" id="SignalP"/>
    </source>
</evidence>
<protein>
    <recommendedName>
        <fullName evidence="6">Tetratricopeptide repeat protein</fullName>
    </recommendedName>
</protein>
<dbReference type="SUPFAM" id="SSF48452">
    <property type="entry name" value="TPR-like"/>
    <property type="match status" value="1"/>
</dbReference>
<dbReference type="Gene3D" id="1.25.40.10">
    <property type="entry name" value="Tetratricopeptide repeat domain"/>
    <property type="match status" value="1"/>
</dbReference>
<feature type="chain" id="PRO_5014383766" description="Tetratricopeptide repeat protein" evidence="1">
    <location>
        <begin position="19"/>
        <end position="383"/>
    </location>
</feature>